<evidence type="ECO:0008006" key="8">
    <source>
        <dbReference type="Google" id="ProtNLM"/>
    </source>
</evidence>
<dbReference type="RefSeq" id="WP_062288505.1">
    <property type="nucleotide sequence ID" value="NZ_CP013200.1"/>
</dbReference>
<protein>
    <recommendedName>
        <fullName evidence="8">DUF4870 domain-containing protein</fullName>
    </recommendedName>
</protein>
<dbReference type="OrthoDB" id="9808930at2"/>
<evidence type="ECO:0000313" key="6">
    <source>
        <dbReference type="EMBL" id="ALO66869.1"/>
    </source>
</evidence>
<name>A0A0S2LZC4_9MICC</name>
<evidence type="ECO:0000313" key="7">
    <source>
        <dbReference type="Proteomes" id="UP000059574"/>
    </source>
</evidence>
<evidence type="ECO:0000256" key="4">
    <source>
        <dbReference type="ARBA" id="ARBA00023136"/>
    </source>
</evidence>
<accession>A0A0S2LZC4</accession>
<evidence type="ECO:0000256" key="1">
    <source>
        <dbReference type="ARBA" id="ARBA00004141"/>
    </source>
</evidence>
<evidence type="ECO:0000256" key="5">
    <source>
        <dbReference type="SAM" id="Phobius"/>
    </source>
</evidence>
<keyword evidence="3 5" id="KW-1133">Transmembrane helix</keyword>
<sequence length="136" mass="14946">MSHPANQKNQNNQGNVVPVVPLTPSEDKQWAFMSHCGGILGCIPSLLIYKFMAPRGRFTAQESKEALNFTLIPTLVAVLLNIVAIVLQMINPGSGTPFSLLALLIWAFLTVFAIIGAVRVNNGQPYRYPMNPRLIK</sequence>
<evidence type="ECO:0000256" key="2">
    <source>
        <dbReference type="ARBA" id="ARBA00022692"/>
    </source>
</evidence>
<reference evidence="6 7" key="2">
    <citation type="journal article" date="2016" name="J. Biotechnol.">
        <title>Complete genome sequence of Arthrobacter alpinus ERGS4:06, a yellow pigmented bacterium tolerant to cold and radiations isolated from Sikkim Himalaya.</title>
        <authorList>
            <person name="Kumar R."/>
            <person name="Singh D."/>
            <person name="Swarnkar M.K."/>
            <person name="Singh A.K."/>
            <person name="Kumar S."/>
        </authorList>
    </citation>
    <scope>NUCLEOTIDE SEQUENCE [LARGE SCALE GENOMIC DNA]</scope>
    <source>
        <strain evidence="6 7">ERGS4:06</strain>
    </source>
</reference>
<feature type="transmembrane region" description="Helical" evidence="5">
    <location>
        <begin position="30"/>
        <end position="49"/>
    </location>
</feature>
<dbReference type="EMBL" id="CP013200">
    <property type="protein sequence ID" value="ALO66869.1"/>
    <property type="molecule type" value="Genomic_DNA"/>
</dbReference>
<organism evidence="6 7">
    <name type="scientific">Arthrobacter alpinus</name>
    <dbReference type="NCBI Taxonomy" id="656366"/>
    <lineage>
        <taxon>Bacteria</taxon>
        <taxon>Bacillati</taxon>
        <taxon>Actinomycetota</taxon>
        <taxon>Actinomycetes</taxon>
        <taxon>Micrococcales</taxon>
        <taxon>Micrococcaceae</taxon>
        <taxon>Arthrobacter</taxon>
    </lineage>
</organism>
<reference evidence="7" key="1">
    <citation type="submission" date="2015-11" db="EMBL/GenBank/DDBJ databases">
        <authorList>
            <person name="Kumar R."/>
            <person name="Singh D."/>
            <person name="Swarnkar M.K."/>
            <person name="Singh A.K."/>
            <person name="Kumar S."/>
        </authorList>
    </citation>
    <scope>NUCLEOTIDE SEQUENCE [LARGE SCALE GENOMIC DNA]</scope>
    <source>
        <strain evidence="7">ERGS4:06</strain>
    </source>
</reference>
<dbReference type="Proteomes" id="UP000059574">
    <property type="component" value="Chromosome"/>
</dbReference>
<feature type="transmembrane region" description="Helical" evidence="5">
    <location>
        <begin position="96"/>
        <end position="118"/>
    </location>
</feature>
<keyword evidence="2 5" id="KW-0812">Transmembrane</keyword>
<proteinExistence type="predicted"/>
<gene>
    <name evidence="6" type="ORF">AS189_10610</name>
</gene>
<dbReference type="AlphaFoldDB" id="A0A0S2LZC4"/>
<feature type="transmembrane region" description="Helical" evidence="5">
    <location>
        <begin position="69"/>
        <end position="90"/>
    </location>
</feature>
<dbReference type="Pfam" id="PF09685">
    <property type="entry name" value="MamF_MmsF"/>
    <property type="match status" value="1"/>
</dbReference>
<dbReference type="InterPro" id="IPR019109">
    <property type="entry name" value="MamF_MmsF"/>
</dbReference>
<keyword evidence="4 5" id="KW-0472">Membrane</keyword>
<comment type="subcellular location">
    <subcellularLocation>
        <location evidence="1">Membrane</location>
        <topology evidence="1">Multi-pass membrane protein</topology>
    </subcellularLocation>
</comment>
<evidence type="ECO:0000256" key="3">
    <source>
        <dbReference type="ARBA" id="ARBA00022989"/>
    </source>
</evidence>